<protein>
    <submittedName>
        <fullName evidence="1">Uncharacterized protein</fullName>
    </submittedName>
</protein>
<evidence type="ECO:0000313" key="2">
    <source>
        <dbReference type="Proteomes" id="UP001241377"/>
    </source>
</evidence>
<keyword evidence="2" id="KW-1185">Reference proteome</keyword>
<dbReference type="EMBL" id="JASBWR010000025">
    <property type="protein sequence ID" value="KAJ9107200.1"/>
    <property type="molecule type" value="Genomic_DNA"/>
</dbReference>
<evidence type="ECO:0000313" key="1">
    <source>
        <dbReference type="EMBL" id="KAJ9107200.1"/>
    </source>
</evidence>
<name>A0ACC2W636_9TREE</name>
<organism evidence="1 2">
    <name type="scientific">Naganishia cerealis</name>
    <dbReference type="NCBI Taxonomy" id="610337"/>
    <lineage>
        <taxon>Eukaryota</taxon>
        <taxon>Fungi</taxon>
        <taxon>Dikarya</taxon>
        <taxon>Basidiomycota</taxon>
        <taxon>Agaricomycotina</taxon>
        <taxon>Tremellomycetes</taxon>
        <taxon>Filobasidiales</taxon>
        <taxon>Filobasidiaceae</taxon>
        <taxon>Naganishia</taxon>
    </lineage>
</organism>
<dbReference type="Proteomes" id="UP001241377">
    <property type="component" value="Unassembled WGS sequence"/>
</dbReference>
<reference evidence="1" key="1">
    <citation type="submission" date="2023-04" db="EMBL/GenBank/DDBJ databases">
        <title>Draft Genome sequencing of Naganishia species isolated from polar environments using Oxford Nanopore Technology.</title>
        <authorList>
            <person name="Leo P."/>
            <person name="Venkateswaran K."/>
        </authorList>
    </citation>
    <scope>NUCLEOTIDE SEQUENCE</scope>
    <source>
        <strain evidence="1">MNA-CCFEE 5261</strain>
    </source>
</reference>
<gene>
    <name evidence="1" type="ORF">QFC19_002860</name>
</gene>
<proteinExistence type="predicted"/>
<comment type="caution">
    <text evidence="1">The sequence shown here is derived from an EMBL/GenBank/DDBJ whole genome shotgun (WGS) entry which is preliminary data.</text>
</comment>
<sequence>MKKAKSIANHVAQQATSFETLRQIVSATSPNSRPRRHREFHHALAGQTSGFERGRSTSLDEFDSDSKTVRLDQRGKARDDGYQTREHEQGIMPTTSATLRYAMQPSPPSPSRSLEPVVGNHSSSTQIGMGGYVRPERKISPHRQQSRRRLPPAVAPFQERKGQHQTQDLTSTGSLSDEDNGEQEDVLDTAPPSDLDERFPALSPQPSPLNSRRHGQVGRSPHIEGVSSVTDREERFQMRMRADTPKTDGQWQYGEAGPPFYPDELRQDDSRWNETKGMVDAFLSSKEHQRRGSATNAHQRSIGNLETRMVSSDTTRQHLSGRQESGIAKTPLSASTVLDRIDSVTNEVHALRSQIAELVTLIPRLLVAGVEPGRGISDVVADVAELGRDHRIQSQEQETIHLPNPIKIQSLLLHLDFLVHHRAVPLTDGAVTGDAPARSERDILHVCESRNLDLIREKVTDWEGVMRGREPVGLVRKGSQ</sequence>
<accession>A0ACC2W636</accession>